<sequence length="191" mass="21097">MSSDSNKPPQVTAEDSLEKNEDKTNGNGEMNAMVNTLRNNIEGMQNSFRAVYSTLAVNLKQSLEMIQVMNSIMEQLLLSNIKIDVQADSNPRLLTIIISNSCQFPIPKVSCSLVFKKKDDDKDANVKFECVESIIREVKKSNNLGSKPSSPLSIFVQNSCIGSSDSDASFTLSPQTQIIEKLMLIPSEFAQ</sequence>
<dbReference type="Proteomes" id="UP000789860">
    <property type="component" value="Unassembled WGS sequence"/>
</dbReference>
<organism evidence="1 2">
    <name type="scientific">Scutellospora calospora</name>
    <dbReference type="NCBI Taxonomy" id="85575"/>
    <lineage>
        <taxon>Eukaryota</taxon>
        <taxon>Fungi</taxon>
        <taxon>Fungi incertae sedis</taxon>
        <taxon>Mucoromycota</taxon>
        <taxon>Glomeromycotina</taxon>
        <taxon>Glomeromycetes</taxon>
        <taxon>Diversisporales</taxon>
        <taxon>Gigasporaceae</taxon>
        <taxon>Scutellospora</taxon>
    </lineage>
</organism>
<evidence type="ECO:0000313" key="2">
    <source>
        <dbReference type="Proteomes" id="UP000789860"/>
    </source>
</evidence>
<gene>
    <name evidence="1" type="ORF">SCALOS_LOCUS8831</name>
</gene>
<protein>
    <submittedName>
        <fullName evidence="1">7018_t:CDS:1</fullName>
    </submittedName>
</protein>
<accession>A0ACA9NHC5</accession>
<comment type="caution">
    <text evidence="1">The sequence shown here is derived from an EMBL/GenBank/DDBJ whole genome shotgun (WGS) entry which is preliminary data.</text>
</comment>
<evidence type="ECO:0000313" key="1">
    <source>
        <dbReference type="EMBL" id="CAG8655600.1"/>
    </source>
</evidence>
<feature type="non-terminal residue" evidence="1">
    <location>
        <position position="191"/>
    </location>
</feature>
<dbReference type="EMBL" id="CAJVPM010024884">
    <property type="protein sequence ID" value="CAG8655600.1"/>
    <property type="molecule type" value="Genomic_DNA"/>
</dbReference>
<keyword evidence="2" id="KW-1185">Reference proteome</keyword>
<reference evidence="1" key="1">
    <citation type="submission" date="2021-06" db="EMBL/GenBank/DDBJ databases">
        <authorList>
            <person name="Kallberg Y."/>
            <person name="Tangrot J."/>
            <person name="Rosling A."/>
        </authorList>
    </citation>
    <scope>NUCLEOTIDE SEQUENCE</scope>
    <source>
        <strain evidence="1">AU212A</strain>
    </source>
</reference>
<proteinExistence type="predicted"/>
<name>A0ACA9NHC5_9GLOM</name>